<feature type="transmembrane region" description="Helical" evidence="3">
    <location>
        <begin position="203"/>
        <end position="222"/>
    </location>
</feature>
<keyword evidence="3" id="KW-1133">Transmembrane helix</keyword>
<sequence length="830" mass="91525">MENHQKSKLNIKQRFSYGLGNILNEILLYMYLSFSIIFLMQVIGLSASQAGLAMLIGQITDAFTSPITGYLGDHVQIPYISKKLGQRKSWHLVGTVMMAGGLPLLFNRCLVCNDYQGVSWLQPFYYYCIMVIINAACNILEINHLSITFTAAGTVQEGAALTAIRTVLSFVSGIYVYVVAWGLLGQDGGDDLGPENVTQFAHLVWIVTGTGVVFAVIFYIGTEEPAVRPLRKISTLMDPVNGEGLFQASQSVYSMVFEQVDDAKRKTSTIVHSLVDIFMSSVENTEVVDHKATTATPASKKISVVQRFVEALFSNGDGNSHEDSEDKLQISEVASGASSNQEKPGSDLITHVARLDQDRKKSLVFRLVDALLNKESQRQPEATSIVAEEGQVDLEKESNKQNTNIFEDATDCTVWNGTKNTEIMEGNEDHNMKTREDDFNGADRGYSRRRRRGMSLAPEEACKLGIHNLGYQNETCGLEMRTINEEEAIEPVGECDAIIHGFEKQMSPFTETKPGKKVSFSVPERNEVCNSGIYPLQDLDMTEFSDKETQRKLSLSELEENGSVKKETGDESDDKSCKSAITGGSEKRKPKTTRDWLKTPGVYKVAVIVTCSRLVQDAVYAYLPLYLTERLGFGKQSIAYFPIVLLVSGAIGSTISNKLNSKLGNMGTYLIGSLLVIGASVYYYFQTTDLKLFTYAPVILTGSGMSIMYVMALTFAAELVKADKETSGSAFAIIIFLGRISSGGLLMAIQEFYPENGSTSNLSESDYVHHVFSVVPALLALAGSLMVLFFRPPSCRTKREYSLDENSQVRDQSGASHVQSFNVVVEPERD</sequence>
<evidence type="ECO:0000313" key="5">
    <source>
        <dbReference type="Proteomes" id="UP001159405"/>
    </source>
</evidence>
<keyword evidence="3" id="KW-0472">Membrane</keyword>
<feature type="transmembrane region" description="Helical" evidence="3">
    <location>
        <begin position="769"/>
        <end position="790"/>
    </location>
</feature>
<evidence type="ECO:0000256" key="1">
    <source>
        <dbReference type="ARBA" id="ARBA00008335"/>
    </source>
</evidence>
<feature type="transmembrane region" description="Helical" evidence="3">
    <location>
        <begin position="163"/>
        <end position="183"/>
    </location>
</feature>
<evidence type="ECO:0000313" key="4">
    <source>
        <dbReference type="EMBL" id="CAH3042565.1"/>
    </source>
</evidence>
<dbReference type="Gene3D" id="1.20.1250.20">
    <property type="entry name" value="MFS general substrate transporter like domains"/>
    <property type="match status" value="2"/>
</dbReference>
<keyword evidence="3" id="KW-0812">Transmembrane</keyword>
<dbReference type="Pfam" id="PF07690">
    <property type="entry name" value="MFS_1"/>
    <property type="match status" value="1"/>
</dbReference>
<evidence type="ECO:0000256" key="2">
    <source>
        <dbReference type="SAM" id="MobiDB-lite"/>
    </source>
</evidence>
<feature type="transmembrane region" description="Helical" evidence="3">
    <location>
        <begin position="26"/>
        <end position="45"/>
    </location>
</feature>
<name>A0ABN8N620_9CNID</name>
<comment type="caution">
    <text evidence="4">The sequence shown here is derived from an EMBL/GenBank/DDBJ whole genome shotgun (WGS) entry which is preliminary data.</text>
</comment>
<protein>
    <submittedName>
        <fullName evidence="4">Uncharacterized protein</fullName>
    </submittedName>
</protein>
<evidence type="ECO:0000256" key="3">
    <source>
        <dbReference type="SAM" id="Phobius"/>
    </source>
</evidence>
<dbReference type="PANTHER" id="PTHR11328:SF28">
    <property type="entry name" value="MAJOR FACILITATOR SUPERFAMILY DOMAIN-CONTAINING PROTEIN 12"/>
    <property type="match status" value="1"/>
</dbReference>
<feature type="transmembrane region" description="Helical" evidence="3">
    <location>
        <begin position="667"/>
        <end position="685"/>
    </location>
</feature>
<keyword evidence="5" id="KW-1185">Reference proteome</keyword>
<dbReference type="InterPro" id="IPR036259">
    <property type="entry name" value="MFS_trans_sf"/>
</dbReference>
<feature type="compositionally biased region" description="Basic and acidic residues" evidence="2">
    <location>
        <begin position="562"/>
        <end position="577"/>
    </location>
</feature>
<feature type="transmembrane region" description="Helical" evidence="3">
    <location>
        <begin position="90"/>
        <end position="108"/>
    </location>
</feature>
<feature type="region of interest" description="Disordered" evidence="2">
    <location>
        <begin position="550"/>
        <end position="592"/>
    </location>
</feature>
<dbReference type="EMBL" id="CALNXK010000010">
    <property type="protein sequence ID" value="CAH3042565.1"/>
    <property type="molecule type" value="Genomic_DNA"/>
</dbReference>
<accession>A0ABN8N620</accession>
<comment type="similarity">
    <text evidence="1">Belongs to the major facilitator superfamily.</text>
</comment>
<proteinExistence type="inferred from homology"/>
<dbReference type="InterPro" id="IPR011701">
    <property type="entry name" value="MFS"/>
</dbReference>
<dbReference type="PANTHER" id="PTHR11328">
    <property type="entry name" value="MAJOR FACILITATOR SUPERFAMILY DOMAIN-CONTAINING PROTEIN"/>
    <property type="match status" value="1"/>
</dbReference>
<feature type="transmembrane region" description="Helical" evidence="3">
    <location>
        <begin position="638"/>
        <end position="655"/>
    </location>
</feature>
<feature type="transmembrane region" description="Helical" evidence="3">
    <location>
        <begin position="729"/>
        <end position="749"/>
    </location>
</feature>
<gene>
    <name evidence="4" type="ORF">PLOB_00000996</name>
</gene>
<feature type="transmembrane region" description="Helical" evidence="3">
    <location>
        <begin position="124"/>
        <end position="142"/>
    </location>
</feature>
<dbReference type="InterPro" id="IPR039672">
    <property type="entry name" value="MFS_2"/>
</dbReference>
<reference evidence="4 5" key="1">
    <citation type="submission" date="2022-05" db="EMBL/GenBank/DDBJ databases">
        <authorList>
            <consortium name="Genoscope - CEA"/>
            <person name="William W."/>
        </authorList>
    </citation>
    <scope>NUCLEOTIDE SEQUENCE [LARGE SCALE GENOMIC DNA]</scope>
</reference>
<dbReference type="Proteomes" id="UP001159405">
    <property type="component" value="Unassembled WGS sequence"/>
</dbReference>
<feature type="region of interest" description="Disordered" evidence="2">
    <location>
        <begin position="431"/>
        <end position="452"/>
    </location>
</feature>
<feature type="transmembrane region" description="Helical" evidence="3">
    <location>
        <begin position="697"/>
        <end position="717"/>
    </location>
</feature>
<dbReference type="SUPFAM" id="SSF103473">
    <property type="entry name" value="MFS general substrate transporter"/>
    <property type="match status" value="2"/>
</dbReference>
<dbReference type="Pfam" id="PF13347">
    <property type="entry name" value="MFS_2"/>
    <property type="match status" value="1"/>
</dbReference>
<organism evidence="4 5">
    <name type="scientific">Porites lobata</name>
    <dbReference type="NCBI Taxonomy" id="104759"/>
    <lineage>
        <taxon>Eukaryota</taxon>
        <taxon>Metazoa</taxon>
        <taxon>Cnidaria</taxon>
        <taxon>Anthozoa</taxon>
        <taxon>Hexacorallia</taxon>
        <taxon>Scleractinia</taxon>
        <taxon>Fungiina</taxon>
        <taxon>Poritidae</taxon>
        <taxon>Porites</taxon>
    </lineage>
</organism>